<dbReference type="PROSITE" id="PS50005">
    <property type="entry name" value="TPR"/>
    <property type="match status" value="1"/>
</dbReference>
<protein>
    <recommendedName>
        <fullName evidence="5">ETO1-like protein 1</fullName>
    </recommendedName>
</protein>
<dbReference type="PANTHER" id="PTHR44203:SF11">
    <property type="entry name" value="OS11G0585900 PROTEIN"/>
    <property type="match status" value="1"/>
</dbReference>
<evidence type="ECO:0000256" key="1">
    <source>
        <dbReference type="ARBA" id="ARBA00004906"/>
    </source>
</evidence>
<gene>
    <name evidence="3" type="ORF">LUZ61_009898</name>
</gene>
<dbReference type="Gene3D" id="3.30.710.10">
    <property type="entry name" value="Potassium Channel Kv1.1, Chain A"/>
    <property type="match status" value="1"/>
</dbReference>
<evidence type="ECO:0008006" key="5">
    <source>
        <dbReference type="Google" id="ProtNLM"/>
    </source>
</evidence>
<dbReference type="GO" id="GO:0010105">
    <property type="term" value="P:negative regulation of ethylene-activated signaling pathway"/>
    <property type="evidence" value="ECO:0007669"/>
    <property type="project" value="InterPro"/>
</dbReference>
<dbReference type="SMART" id="SM00028">
    <property type="entry name" value="TPR"/>
    <property type="match status" value="2"/>
</dbReference>
<dbReference type="SUPFAM" id="SSF54695">
    <property type="entry name" value="POZ domain"/>
    <property type="match status" value="1"/>
</dbReference>
<feature type="repeat" description="TPR" evidence="2">
    <location>
        <begin position="700"/>
        <end position="733"/>
    </location>
</feature>
<keyword evidence="2" id="KW-0802">TPR repeat</keyword>
<accession>A0AAD5ZYG8</accession>
<reference evidence="3 4" key="1">
    <citation type="journal article" date="2022" name="Cell">
        <title>Repeat-based holocentromeres influence genome architecture and karyotype evolution.</title>
        <authorList>
            <person name="Hofstatter P.G."/>
            <person name="Thangavel G."/>
            <person name="Lux T."/>
            <person name="Neumann P."/>
            <person name="Vondrak T."/>
            <person name="Novak P."/>
            <person name="Zhang M."/>
            <person name="Costa L."/>
            <person name="Castellani M."/>
            <person name="Scott A."/>
            <person name="Toegelov H."/>
            <person name="Fuchs J."/>
            <person name="Mata-Sucre Y."/>
            <person name="Dias Y."/>
            <person name="Vanzela A.L.L."/>
            <person name="Huettel B."/>
            <person name="Almeida C.C.S."/>
            <person name="Simkova H."/>
            <person name="Souza G."/>
            <person name="Pedrosa-Harand A."/>
            <person name="Macas J."/>
            <person name="Mayer K.F.X."/>
            <person name="Houben A."/>
            <person name="Marques A."/>
        </authorList>
    </citation>
    <scope>NUCLEOTIDE SEQUENCE [LARGE SCALE GENOMIC DNA]</scope>
    <source>
        <strain evidence="3">RhyTen1mFocal</strain>
    </source>
</reference>
<dbReference type="Pfam" id="PF00515">
    <property type="entry name" value="TPR_1"/>
    <property type="match status" value="1"/>
</dbReference>
<proteinExistence type="predicted"/>
<dbReference type="EMBL" id="JAMRDG010000001">
    <property type="protein sequence ID" value="KAJ3706193.1"/>
    <property type="molecule type" value="Genomic_DNA"/>
</dbReference>
<dbReference type="SUPFAM" id="SSF48452">
    <property type="entry name" value="TPR-like"/>
    <property type="match status" value="2"/>
</dbReference>
<dbReference type="InterPro" id="IPR011333">
    <property type="entry name" value="SKP1/BTB/POZ_sf"/>
</dbReference>
<dbReference type="Gene3D" id="1.25.40.10">
    <property type="entry name" value="Tetratricopeptide repeat domain"/>
    <property type="match status" value="3"/>
</dbReference>
<comment type="caution">
    <text evidence="3">The sequence shown here is derived from an EMBL/GenBank/DDBJ whole genome shotgun (WGS) entry which is preliminary data.</text>
</comment>
<name>A0AAD5ZYG8_9POAL</name>
<keyword evidence="4" id="KW-1185">Reference proteome</keyword>
<organism evidence="3 4">
    <name type="scientific">Rhynchospora tenuis</name>
    <dbReference type="NCBI Taxonomy" id="198213"/>
    <lineage>
        <taxon>Eukaryota</taxon>
        <taxon>Viridiplantae</taxon>
        <taxon>Streptophyta</taxon>
        <taxon>Embryophyta</taxon>
        <taxon>Tracheophyta</taxon>
        <taxon>Spermatophyta</taxon>
        <taxon>Magnoliopsida</taxon>
        <taxon>Liliopsida</taxon>
        <taxon>Poales</taxon>
        <taxon>Cyperaceae</taxon>
        <taxon>Cyperoideae</taxon>
        <taxon>Rhynchosporeae</taxon>
        <taxon>Rhynchospora</taxon>
    </lineage>
</organism>
<evidence type="ECO:0000256" key="2">
    <source>
        <dbReference type="PROSITE-ProRule" id="PRU00339"/>
    </source>
</evidence>
<comment type="pathway">
    <text evidence="1">Protein modification; protein ubiquitination.</text>
</comment>
<dbReference type="InterPro" id="IPR044631">
    <property type="entry name" value="ETO1-like"/>
</dbReference>
<evidence type="ECO:0000313" key="3">
    <source>
        <dbReference type="EMBL" id="KAJ3706193.1"/>
    </source>
</evidence>
<dbReference type="Proteomes" id="UP001210211">
    <property type="component" value="Unassembled WGS sequence"/>
</dbReference>
<dbReference type="AlphaFoldDB" id="A0AAD5ZYG8"/>
<dbReference type="InterPro" id="IPR011990">
    <property type="entry name" value="TPR-like_helical_dom_sf"/>
</dbReference>
<sequence length="874" mass="99799">MRKLFFSELFCRESKLHDKGKLSSKPSIQSPASIETLIKVAEPPLFPQFKPTNYVEILAQIHEELETCKPNQKSNLSLLQYQVFRGLGEIKLSLRSLQLAWARSTSIHEDLIYFAWLKYEKKGEEPISDLLSSCHKRGCCQKFNLLDYVVRLSTESMTEETNYPFQGPNMIYFKIGDDMVLCDRRKIATLSSPLRTMLTGGFKESKLEVVDMSNNGISPLAMCAVSKFSLTAKLPHFAPEVLLEILDFSNMYCCEGLKDACGRKLASFVHMRQDAIYYLECALELGCTILAAACLKLLLDELPAWLNEEHVVNLFYNMNKAHLSTLVGNASFSLFCFLSEVSMSVDPKSETTVLFLEKLVESATGKHQNQFALHQFGCVKFLREEYIEAEYLFNLAYSAGHVYSIAGLARLASLRGNKYLSIKMLDSVISSCQMPLGWMYQERSLYSKGDAKWESLNKATESDPTLVYPYMYRAAYLMKKQNIEAALVEINRVLGFKLSLECLEMRFCFHIALKDYRGALRDIHAMITLDPEWRMFEKRVQVGQMKVLVMEHVERWTTGNCWMHLYDRWSAVDDIGSLSVICQMLESDLPKGVLYFSQSLLLFKLNCPEAAMRSLALAREHASSKHERLVYEGWILCKTGHFEEGLHKAEESIAIYHSFEAFFLKATAHARSEPHAPLPAAVASLLEEALKCASDRLRKGEVLNNLGNIYVDCGKLDQAAKCYSNALKIGHTWAHQGLARVHFLRNDRNKAYKNMTKLIEKVQNNASAYEQRSEYCEPDLTRADLHMVTKLDPLRVYPYWYRATVLMDIHKEKEAIAELSRAIAFKADLHLLRSRAAFHKRIGNVSAALRDYRATLSVDPTHQKMIELHTRVHT</sequence>
<dbReference type="InterPro" id="IPR019734">
    <property type="entry name" value="TPR_rpt"/>
</dbReference>
<evidence type="ECO:0000313" key="4">
    <source>
        <dbReference type="Proteomes" id="UP001210211"/>
    </source>
</evidence>
<dbReference type="PANTHER" id="PTHR44203">
    <property type="entry name" value="ETO1-RELATED"/>
    <property type="match status" value="1"/>
</dbReference>